<accession>A0A084VV59</accession>
<evidence type="ECO:0000313" key="3">
    <source>
        <dbReference type="EnsemblMetazoa" id="ASIC009696-PA"/>
    </source>
</evidence>
<organism evidence="2">
    <name type="scientific">Anopheles sinensis</name>
    <name type="common">Mosquito</name>
    <dbReference type="NCBI Taxonomy" id="74873"/>
    <lineage>
        <taxon>Eukaryota</taxon>
        <taxon>Metazoa</taxon>
        <taxon>Ecdysozoa</taxon>
        <taxon>Arthropoda</taxon>
        <taxon>Hexapoda</taxon>
        <taxon>Insecta</taxon>
        <taxon>Pterygota</taxon>
        <taxon>Neoptera</taxon>
        <taxon>Endopterygota</taxon>
        <taxon>Diptera</taxon>
        <taxon>Nematocera</taxon>
        <taxon>Culicoidea</taxon>
        <taxon>Culicidae</taxon>
        <taxon>Anophelinae</taxon>
        <taxon>Anopheles</taxon>
    </lineage>
</organism>
<dbReference type="EMBL" id="ATLV01017155">
    <property type="status" value="NOT_ANNOTATED_CDS"/>
    <property type="molecule type" value="Genomic_DNA"/>
</dbReference>
<feature type="region of interest" description="Disordered" evidence="1">
    <location>
        <begin position="15"/>
        <end position="40"/>
    </location>
</feature>
<sequence>MVGAGFLLANRLSKRRFDPGSRPTTNPLLGATHREGGEGRACGYATSRRYRLQVAESANDVNRAPGTRPVCRHASD</sequence>
<evidence type="ECO:0000313" key="2">
    <source>
        <dbReference type="EMBL" id="KFB41853.1"/>
    </source>
</evidence>
<protein>
    <submittedName>
        <fullName evidence="2">Uncharacterized protein KIAA0947 isoform X1</fullName>
    </submittedName>
</protein>
<dbReference type="AlphaFoldDB" id="A0A084VV59"/>
<dbReference type="EMBL" id="KE525157">
    <property type="protein sequence ID" value="KFB41853.1"/>
    <property type="molecule type" value="Genomic_DNA"/>
</dbReference>
<reference evidence="3" key="2">
    <citation type="submission" date="2020-05" db="UniProtKB">
        <authorList>
            <consortium name="EnsemblMetazoa"/>
        </authorList>
    </citation>
    <scope>IDENTIFICATION</scope>
</reference>
<name>A0A084VV59_ANOSI</name>
<dbReference type="VEuPathDB" id="VectorBase:ASIC009696"/>
<evidence type="ECO:0000313" key="4">
    <source>
        <dbReference type="Proteomes" id="UP000030765"/>
    </source>
</evidence>
<reference evidence="2 4" key="1">
    <citation type="journal article" date="2014" name="BMC Genomics">
        <title>Genome sequence of Anopheles sinensis provides insight into genetics basis of mosquito competence for malaria parasites.</title>
        <authorList>
            <person name="Zhou D."/>
            <person name="Zhang D."/>
            <person name="Ding G."/>
            <person name="Shi L."/>
            <person name="Hou Q."/>
            <person name="Ye Y."/>
            <person name="Xu Y."/>
            <person name="Zhou H."/>
            <person name="Xiong C."/>
            <person name="Li S."/>
            <person name="Yu J."/>
            <person name="Hong S."/>
            <person name="Yu X."/>
            <person name="Zou P."/>
            <person name="Chen C."/>
            <person name="Chang X."/>
            <person name="Wang W."/>
            <person name="Lv Y."/>
            <person name="Sun Y."/>
            <person name="Ma L."/>
            <person name="Shen B."/>
            <person name="Zhu C."/>
        </authorList>
    </citation>
    <scope>NUCLEOTIDE SEQUENCE [LARGE SCALE GENOMIC DNA]</scope>
</reference>
<proteinExistence type="predicted"/>
<dbReference type="Proteomes" id="UP000030765">
    <property type="component" value="Unassembled WGS sequence"/>
</dbReference>
<keyword evidence="4" id="KW-1185">Reference proteome</keyword>
<dbReference type="EnsemblMetazoa" id="ASIC009696-RA">
    <property type="protein sequence ID" value="ASIC009696-PA"/>
    <property type="gene ID" value="ASIC009696"/>
</dbReference>
<evidence type="ECO:0000256" key="1">
    <source>
        <dbReference type="SAM" id="MobiDB-lite"/>
    </source>
</evidence>
<gene>
    <name evidence="2" type="ORF">ZHAS_00009696</name>
</gene>